<dbReference type="Pfam" id="PF08066">
    <property type="entry name" value="PMC2NT"/>
    <property type="match status" value="1"/>
</dbReference>
<dbReference type="InParanoid" id="Q4DSE3"/>
<dbReference type="GeneID" id="3549310"/>
<feature type="compositionally biased region" description="Basic and acidic residues" evidence="9">
    <location>
        <begin position="568"/>
        <end position="578"/>
    </location>
</feature>
<feature type="region of interest" description="Disordered" evidence="9">
    <location>
        <begin position="747"/>
        <end position="768"/>
    </location>
</feature>
<dbReference type="GO" id="GO:0071038">
    <property type="term" value="P:TRAMP-dependent tRNA surveillance pathway"/>
    <property type="evidence" value="ECO:0007669"/>
    <property type="project" value="TreeGrafter"/>
</dbReference>
<dbReference type="PANTHER" id="PTHR12124">
    <property type="entry name" value="POLYMYOSITIS/SCLERODERMA AUTOANTIGEN-RELATED"/>
    <property type="match status" value="1"/>
</dbReference>
<dbReference type="EMBL" id="AAHK01000213">
    <property type="protein sequence ID" value="EAN95444.1"/>
    <property type="molecule type" value="Genomic_DNA"/>
</dbReference>
<dbReference type="PaxDb" id="353153-Q4DSE3"/>
<keyword evidence="12" id="KW-1185">Reference proteome</keyword>
<dbReference type="InterPro" id="IPR010997">
    <property type="entry name" value="HRDC-like_sf"/>
</dbReference>
<dbReference type="AlphaFoldDB" id="Q4DSE3"/>
<dbReference type="Gene3D" id="3.30.420.10">
    <property type="entry name" value="Ribonuclease H-like superfamily/Ribonuclease H"/>
    <property type="match status" value="1"/>
</dbReference>
<evidence type="ECO:0000256" key="4">
    <source>
        <dbReference type="ARBA" id="ARBA00022801"/>
    </source>
</evidence>
<dbReference type="Pfam" id="PF01612">
    <property type="entry name" value="DNA_pol_A_exo1"/>
    <property type="match status" value="1"/>
</dbReference>
<dbReference type="GO" id="GO:0071051">
    <property type="term" value="P:poly(A)-dependent snoRNA 3'-end processing"/>
    <property type="evidence" value="ECO:0007669"/>
    <property type="project" value="TreeGrafter"/>
</dbReference>
<dbReference type="GO" id="GO:0000175">
    <property type="term" value="F:3'-5'-RNA exonuclease activity"/>
    <property type="evidence" value="ECO:0007669"/>
    <property type="project" value="InterPro"/>
</dbReference>
<dbReference type="InterPro" id="IPR045092">
    <property type="entry name" value="Rrp6-like"/>
</dbReference>
<dbReference type="eggNOG" id="KOG2206">
    <property type="taxonomic scope" value="Eukaryota"/>
</dbReference>
<keyword evidence="3" id="KW-0540">Nuclease</keyword>
<dbReference type="GO" id="GO:0071044">
    <property type="term" value="P:histone mRNA catabolic process"/>
    <property type="evidence" value="ECO:0007669"/>
    <property type="project" value="TreeGrafter"/>
</dbReference>
<feature type="region of interest" description="Disordered" evidence="9">
    <location>
        <begin position="687"/>
        <end position="735"/>
    </location>
</feature>
<evidence type="ECO:0000256" key="9">
    <source>
        <dbReference type="SAM" id="MobiDB-lite"/>
    </source>
</evidence>
<dbReference type="RefSeq" id="XP_817295.1">
    <property type="nucleotide sequence ID" value="XM_812202.1"/>
</dbReference>
<dbReference type="InterPro" id="IPR049559">
    <property type="entry name" value="Rrp6p-like_exo"/>
</dbReference>
<dbReference type="GO" id="GO:0000166">
    <property type="term" value="F:nucleotide binding"/>
    <property type="evidence" value="ECO:0007669"/>
    <property type="project" value="InterPro"/>
</dbReference>
<dbReference type="GO" id="GO:0071036">
    <property type="term" value="P:nuclear polyadenylation-dependent snoRNA catabolic process"/>
    <property type="evidence" value="ECO:0007669"/>
    <property type="project" value="TreeGrafter"/>
</dbReference>
<feature type="compositionally biased region" description="Basic and acidic residues" evidence="9">
    <location>
        <begin position="714"/>
        <end position="735"/>
    </location>
</feature>
<dbReference type="FunFam" id="1.10.150.80:FF:000001">
    <property type="entry name" value="Putative exosome component 10"/>
    <property type="match status" value="1"/>
</dbReference>
<dbReference type="GO" id="GO:0071039">
    <property type="term" value="P:nuclear polyadenylation-dependent CUT catabolic process"/>
    <property type="evidence" value="ECO:0007669"/>
    <property type="project" value="TreeGrafter"/>
</dbReference>
<dbReference type="GO" id="GO:0071037">
    <property type="term" value="P:nuclear polyadenylation-dependent snRNA catabolic process"/>
    <property type="evidence" value="ECO:0007669"/>
    <property type="project" value="TreeGrafter"/>
</dbReference>
<dbReference type="OMA" id="AVDHFCQ"/>
<dbReference type="InterPro" id="IPR002121">
    <property type="entry name" value="HRDC_dom"/>
</dbReference>
<keyword evidence="5" id="KW-0271">Exosome</keyword>
<sequence>MYIRACVNFLCFRIFLQKRATYMLPSVSLQCLLLLLLLCLLVRSLLFEGGKRGGGMTGEFGTPGDFPRTKDIVNGAFGLVKEYGKLVSELPWDDYDYHMAFPGFRQQIKRHGESLVEFMDKCCQLLPEKRRTDFKTGAGTLTEQQRSAVLEAVDSLLENVDGLLDNLKGKRLNATDQLSLTFVSELQHSSFAVDGGGCVLRPQLTFEHPVDNSPTPFCPVYYDEKGERHVGQPGIHPFAELIKNMSMPEEQLIRRVETPYLPLAQCPLRFVDATVDLEDVVALLLKEKEIAVDLEHHSFYSYQGFTCLMQISTRSEDILIDCLKLRSSMHLLAPVFLNPNILKVLHGAREDIRWLQKDFGLYLVNFFDTGIALQTLHMPHGLAFAVDHFCQVKLDKKYQTADWRIRPIPAEMATYARQDTHFLLYVYDRLKTLLLNSEGRASIGNLLVHVLNESRRLSLEIYEKPQLDPDASYKIALGRSLGGLSSMQMKVAREIFNWRDAIAREVDDSPPAVLHLSAVLAIATKLPTSANDVLKCCTPVSMVVRTNVTRLVQIVKDSLGDDAIAKNSESDVKVEPSSRETGPMPRIVGVHCPMTGTLPSIERRPAPVFLKEEAAALRSTEPSAWFNAMRSVAAVLRNKRLPTVALPGQEVVETLMRAKTVEKQLRDALETREKYDTTRTLSDVKKYGVSRHGEDEEEIAVREEEDTAAENEDGGEKDGKAEANGEDVSKRAGMKLEEKAVALRQVYGTGGANRKRARMEKNKRYSGS</sequence>
<evidence type="ECO:0000256" key="8">
    <source>
        <dbReference type="ARBA" id="ARBA00043957"/>
    </source>
</evidence>
<dbReference type="KEGG" id="tcr:504057.110"/>
<dbReference type="SMART" id="SM00474">
    <property type="entry name" value="35EXOc"/>
    <property type="match status" value="1"/>
</dbReference>
<dbReference type="InterPro" id="IPR002562">
    <property type="entry name" value="3'-5'_exonuclease_dom"/>
</dbReference>
<dbReference type="InterPro" id="IPR012337">
    <property type="entry name" value="RNaseH-like_sf"/>
</dbReference>
<dbReference type="PROSITE" id="PS50967">
    <property type="entry name" value="HRDC"/>
    <property type="match status" value="1"/>
</dbReference>
<evidence type="ECO:0000256" key="6">
    <source>
        <dbReference type="ARBA" id="ARBA00022839"/>
    </source>
</evidence>
<dbReference type="Pfam" id="PF00570">
    <property type="entry name" value="HRDC"/>
    <property type="match status" value="1"/>
</dbReference>
<keyword evidence="7" id="KW-0539">Nucleus</keyword>
<evidence type="ECO:0000256" key="2">
    <source>
        <dbReference type="ARBA" id="ARBA00022552"/>
    </source>
</evidence>
<dbReference type="CDD" id="cd06147">
    <property type="entry name" value="Rrp6p_like_exo"/>
    <property type="match status" value="1"/>
</dbReference>
<comment type="subcellular location">
    <subcellularLocation>
        <location evidence="1">Nucleus</location>
    </subcellularLocation>
</comment>
<dbReference type="GO" id="GO:0000467">
    <property type="term" value="P:exonucleolytic trimming to generate mature 3'-end of 5.8S rRNA from tricistronic rRNA transcript (SSU-rRNA, 5.8S rRNA, LSU-rRNA)"/>
    <property type="evidence" value="ECO:0007669"/>
    <property type="project" value="InterPro"/>
</dbReference>
<name>Q4DSE3_TRYCC</name>
<evidence type="ECO:0000256" key="1">
    <source>
        <dbReference type="ARBA" id="ARBA00004123"/>
    </source>
</evidence>
<keyword evidence="4" id="KW-0378">Hydrolase</keyword>
<dbReference type="GO" id="GO:0071035">
    <property type="term" value="P:nuclear polyadenylation-dependent rRNA catabolic process"/>
    <property type="evidence" value="ECO:0007669"/>
    <property type="project" value="TreeGrafter"/>
</dbReference>
<evidence type="ECO:0000313" key="11">
    <source>
        <dbReference type="EMBL" id="EAN95444.1"/>
    </source>
</evidence>
<dbReference type="InterPro" id="IPR036397">
    <property type="entry name" value="RNaseH_sf"/>
</dbReference>
<feature type="compositionally biased region" description="Basic and acidic residues" evidence="9">
    <location>
        <begin position="759"/>
        <end position="768"/>
    </location>
</feature>
<dbReference type="STRING" id="353153.Q4DSE3"/>
<accession>Q4DSE3</accession>
<dbReference type="Proteomes" id="UP000002296">
    <property type="component" value="Unassembled WGS sequence"/>
</dbReference>
<keyword evidence="6" id="KW-0269">Exonuclease</keyword>
<dbReference type="Gene3D" id="1.10.150.80">
    <property type="entry name" value="HRDC domain"/>
    <property type="match status" value="1"/>
</dbReference>
<evidence type="ECO:0000256" key="7">
    <source>
        <dbReference type="ARBA" id="ARBA00023242"/>
    </source>
</evidence>
<gene>
    <name evidence="11" type="ORF">Tc00.1047053504057.110</name>
</gene>
<evidence type="ECO:0000259" key="10">
    <source>
        <dbReference type="PROSITE" id="PS50967"/>
    </source>
</evidence>
<feature type="region of interest" description="Disordered" evidence="9">
    <location>
        <begin position="567"/>
        <end position="586"/>
    </location>
</feature>
<dbReference type="GO" id="GO:0071040">
    <property type="term" value="P:nuclear polyadenylation-dependent antisense transcript catabolic process"/>
    <property type="evidence" value="ECO:0007669"/>
    <property type="project" value="TreeGrafter"/>
</dbReference>
<evidence type="ECO:0000313" key="12">
    <source>
        <dbReference type="Proteomes" id="UP000002296"/>
    </source>
</evidence>
<feature type="compositionally biased region" description="Acidic residues" evidence="9">
    <location>
        <begin position="703"/>
        <end position="713"/>
    </location>
</feature>
<dbReference type="GO" id="GO:0005730">
    <property type="term" value="C:nucleolus"/>
    <property type="evidence" value="ECO:0007669"/>
    <property type="project" value="TreeGrafter"/>
</dbReference>
<keyword evidence="2" id="KW-0698">rRNA processing</keyword>
<dbReference type="SUPFAM" id="SSF47819">
    <property type="entry name" value="HRDC-like"/>
    <property type="match status" value="1"/>
</dbReference>
<dbReference type="InterPro" id="IPR012588">
    <property type="entry name" value="Exosome-assoc_fac_Rrp6_N"/>
</dbReference>
<dbReference type="GO" id="GO:0000176">
    <property type="term" value="C:nuclear exosome (RNase complex)"/>
    <property type="evidence" value="ECO:0007669"/>
    <property type="project" value="InterPro"/>
</dbReference>
<organism evidence="11 12">
    <name type="scientific">Trypanosoma cruzi (strain CL Brener)</name>
    <dbReference type="NCBI Taxonomy" id="353153"/>
    <lineage>
        <taxon>Eukaryota</taxon>
        <taxon>Discoba</taxon>
        <taxon>Euglenozoa</taxon>
        <taxon>Kinetoplastea</taxon>
        <taxon>Metakinetoplastina</taxon>
        <taxon>Trypanosomatida</taxon>
        <taxon>Trypanosomatidae</taxon>
        <taxon>Trypanosoma</taxon>
        <taxon>Schizotrypanum</taxon>
    </lineage>
</organism>
<dbReference type="PANTHER" id="PTHR12124:SF47">
    <property type="entry name" value="EXOSOME COMPONENT 10"/>
    <property type="match status" value="1"/>
</dbReference>
<feature type="domain" description="HRDC" evidence="10">
    <location>
        <begin position="485"/>
        <end position="565"/>
    </location>
</feature>
<dbReference type="SMR" id="Q4DSE3"/>
<dbReference type="SUPFAM" id="SSF53098">
    <property type="entry name" value="Ribonuclease H-like"/>
    <property type="match status" value="1"/>
</dbReference>
<comment type="similarity">
    <text evidence="8">Belongs to the exosome component 10/RRP6 family.</text>
</comment>
<proteinExistence type="inferred from homology"/>
<dbReference type="InterPro" id="IPR044876">
    <property type="entry name" value="HRDC_dom_sf"/>
</dbReference>
<protein>
    <submittedName>
        <fullName evidence="11">Ribosomal RNA processing protein 6, putative</fullName>
    </submittedName>
</protein>
<feature type="compositionally biased region" description="Basic and acidic residues" evidence="9">
    <location>
        <begin position="687"/>
        <end position="702"/>
    </location>
</feature>
<reference evidence="11 12" key="1">
    <citation type="journal article" date="2005" name="Science">
        <title>The genome sequence of Trypanosoma cruzi, etiologic agent of Chagas disease.</title>
        <authorList>
            <person name="El-Sayed N.M."/>
            <person name="Myler P.J."/>
            <person name="Bartholomeu D.C."/>
            <person name="Nilsson D."/>
            <person name="Aggarwal G."/>
            <person name="Tran A.N."/>
            <person name="Ghedin E."/>
            <person name="Worthey E.A."/>
            <person name="Delcher A.L."/>
            <person name="Blandin G."/>
            <person name="Westenberger S.J."/>
            <person name="Caler E."/>
            <person name="Cerqueira G.C."/>
            <person name="Branche C."/>
            <person name="Haas B."/>
            <person name="Anupama A."/>
            <person name="Arner E."/>
            <person name="Aslund L."/>
            <person name="Attipoe P."/>
            <person name="Bontempi E."/>
            <person name="Bringaud F."/>
            <person name="Burton P."/>
            <person name="Cadag E."/>
            <person name="Campbell D.A."/>
            <person name="Carrington M."/>
            <person name="Crabtree J."/>
            <person name="Darban H."/>
            <person name="da Silveira J.F."/>
            <person name="de Jong P."/>
            <person name="Edwards K."/>
            <person name="Englund P.T."/>
            <person name="Fazelina G."/>
            <person name="Feldblyum T."/>
            <person name="Ferella M."/>
            <person name="Frasch A.C."/>
            <person name="Gull K."/>
            <person name="Horn D."/>
            <person name="Hou L."/>
            <person name="Huang Y."/>
            <person name="Kindlund E."/>
            <person name="Klingbeil M."/>
            <person name="Kluge S."/>
            <person name="Koo H."/>
            <person name="Lacerda D."/>
            <person name="Levin M.J."/>
            <person name="Lorenzi H."/>
            <person name="Louie T."/>
            <person name="Machado C.R."/>
            <person name="McCulloch R."/>
            <person name="McKenna A."/>
            <person name="Mizuno Y."/>
            <person name="Mottram J.C."/>
            <person name="Nelson S."/>
            <person name="Ochaya S."/>
            <person name="Osoegawa K."/>
            <person name="Pai G."/>
            <person name="Parsons M."/>
            <person name="Pentony M."/>
            <person name="Pettersson U."/>
            <person name="Pop M."/>
            <person name="Ramirez J.L."/>
            <person name="Rinta J."/>
            <person name="Robertson L."/>
            <person name="Salzberg S.L."/>
            <person name="Sanchez D.O."/>
            <person name="Seyler A."/>
            <person name="Sharma R."/>
            <person name="Shetty J."/>
            <person name="Simpson A.J."/>
            <person name="Sisk E."/>
            <person name="Tammi M.T."/>
            <person name="Tarleton R."/>
            <person name="Teixeira S."/>
            <person name="Van Aken S."/>
            <person name="Vogt C."/>
            <person name="Ward P.N."/>
            <person name="Wickstead B."/>
            <person name="Wortman J."/>
            <person name="White O."/>
            <person name="Fraser C.M."/>
            <person name="Stuart K.D."/>
            <person name="Andersson B."/>
        </authorList>
    </citation>
    <scope>NUCLEOTIDE SEQUENCE [LARGE SCALE GENOMIC DNA]</scope>
    <source>
        <strain evidence="11 12">CL Brener</strain>
    </source>
</reference>
<dbReference type="GO" id="GO:0003727">
    <property type="term" value="F:single-stranded RNA binding"/>
    <property type="evidence" value="ECO:0007669"/>
    <property type="project" value="TreeGrafter"/>
</dbReference>
<comment type="caution">
    <text evidence="11">The sequence shown here is derived from an EMBL/GenBank/DDBJ whole genome shotgun (WGS) entry which is preliminary data.</text>
</comment>
<evidence type="ECO:0000256" key="3">
    <source>
        <dbReference type="ARBA" id="ARBA00022722"/>
    </source>
</evidence>
<evidence type="ECO:0000256" key="5">
    <source>
        <dbReference type="ARBA" id="ARBA00022835"/>
    </source>
</evidence>